<evidence type="ECO:0000313" key="5">
    <source>
        <dbReference type="EMBL" id="MFC4535073.1"/>
    </source>
</evidence>
<dbReference type="PRINTS" id="PR00035">
    <property type="entry name" value="HTHGNTR"/>
</dbReference>
<dbReference type="InterPro" id="IPR036390">
    <property type="entry name" value="WH_DNA-bd_sf"/>
</dbReference>
<accession>A0ABV9CRU5</accession>
<proteinExistence type="predicted"/>
<dbReference type="InterPro" id="IPR000524">
    <property type="entry name" value="Tscrpt_reg_HTH_GntR"/>
</dbReference>
<dbReference type="CDD" id="cd07377">
    <property type="entry name" value="WHTH_GntR"/>
    <property type="match status" value="1"/>
</dbReference>
<reference evidence="6" key="1">
    <citation type="journal article" date="2019" name="Int. J. Syst. Evol. Microbiol.">
        <title>The Global Catalogue of Microorganisms (GCM) 10K type strain sequencing project: providing services to taxonomists for standard genome sequencing and annotation.</title>
        <authorList>
            <consortium name="The Broad Institute Genomics Platform"/>
            <consortium name="The Broad Institute Genome Sequencing Center for Infectious Disease"/>
            <person name="Wu L."/>
            <person name="Ma J."/>
        </authorList>
    </citation>
    <scope>NUCLEOTIDE SEQUENCE [LARGE SCALE GENOMIC DNA]</scope>
    <source>
        <strain evidence="6">CGMCC 4.7132</strain>
    </source>
</reference>
<keyword evidence="2" id="KW-0238">DNA-binding</keyword>
<keyword evidence="1" id="KW-0805">Transcription regulation</keyword>
<evidence type="ECO:0000259" key="4">
    <source>
        <dbReference type="PROSITE" id="PS50949"/>
    </source>
</evidence>
<dbReference type="EMBL" id="JBHSFP010000028">
    <property type="protein sequence ID" value="MFC4535073.1"/>
    <property type="molecule type" value="Genomic_DNA"/>
</dbReference>
<comment type="caution">
    <text evidence="5">The sequence shown here is derived from an EMBL/GenBank/DDBJ whole genome shotgun (WGS) entry which is preliminary data.</text>
</comment>
<dbReference type="RefSeq" id="WP_380846958.1">
    <property type="nucleotide sequence ID" value="NZ_JBHSFP010000028.1"/>
</dbReference>
<evidence type="ECO:0000256" key="1">
    <source>
        <dbReference type="ARBA" id="ARBA00023015"/>
    </source>
</evidence>
<dbReference type="PANTHER" id="PTHR44846">
    <property type="entry name" value="MANNOSYL-D-GLYCERATE TRANSPORT/METABOLISM SYSTEM REPRESSOR MNGR-RELATED"/>
    <property type="match status" value="1"/>
</dbReference>
<evidence type="ECO:0000256" key="2">
    <source>
        <dbReference type="ARBA" id="ARBA00023125"/>
    </source>
</evidence>
<dbReference type="SMART" id="SM00345">
    <property type="entry name" value="HTH_GNTR"/>
    <property type="match status" value="1"/>
</dbReference>
<name>A0ABV9CRU5_9ACTN</name>
<sequence>MTELRADQPKWRQVANILRKRIESGEYKRGVPLPSETAIVQEFGIARGTARKVVAWLRDEGLIYTVPQIGSFVGPEPEDA</sequence>
<dbReference type="InterPro" id="IPR036388">
    <property type="entry name" value="WH-like_DNA-bd_sf"/>
</dbReference>
<dbReference type="Gene3D" id="1.10.10.10">
    <property type="entry name" value="Winged helix-like DNA-binding domain superfamily/Winged helix DNA-binding domain"/>
    <property type="match status" value="1"/>
</dbReference>
<dbReference type="InterPro" id="IPR050679">
    <property type="entry name" value="Bact_HTH_transcr_reg"/>
</dbReference>
<keyword evidence="6" id="KW-1185">Reference proteome</keyword>
<dbReference type="Proteomes" id="UP001596004">
    <property type="component" value="Unassembled WGS sequence"/>
</dbReference>
<protein>
    <submittedName>
        <fullName evidence="5">GntR family transcriptional regulator</fullName>
    </submittedName>
</protein>
<dbReference type="PANTHER" id="PTHR44846:SF17">
    <property type="entry name" value="GNTR-FAMILY TRANSCRIPTIONAL REGULATOR"/>
    <property type="match status" value="1"/>
</dbReference>
<evidence type="ECO:0000313" key="6">
    <source>
        <dbReference type="Proteomes" id="UP001596004"/>
    </source>
</evidence>
<gene>
    <name evidence="5" type="ORF">ACFO60_30295</name>
</gene>
<dbReference type="SUPFAM" id="SSF46785">
    <property type="entry name" value="Winged helix' DNA-binding domain"/>
    <property type="match status" value="1"/>
</dbReference>
<dbReference type="Pfam" id="PF00392">
    <property type="entry name" value="GntR"/>
    <property type="match status" value="1"/>
</dbReference>
<dbReference type="PROSITE" id="PS50949">
    <property type="entry name" value="HTH_GNTR"/>
    <property type="match status" value="1"/>
</dbReference>
<keyword evidence="3" id="KW-0804">Transcription</keyword>
<evidence type="ECO:0000256" key="3">
    <source>
        <dbReference type="ARBA" id="ARBA00023163"/>
    </source>
</evidence>
<feature type="domain" description="HTH gntR-type" evidence="4">
    <location>
        <begin position="8"/>
        <end position="76"/>
    </location>
</feature>
<organism evidence="5 6">
    <name type="scientific">Sphaerisporangium dianthi</name>
    <dbReference type="NCBI Taxonomy" id="1436120"/>
    <lineage>
        <taxon>Bacteria</taxon>
        <taxon>Bacillati</taxon>
        <taxon>Actinomycetota</taxon>
        <taxon>Actinomycetes</taxon>
        <taxon>Streptosporangiales</taxon>
        <taxon>Streptosporangiaceae</taxon>
        <taxon>Sphaerisporangium</taxon>
    </lineage>
</organism>